<evidence type="ECO:0000259" key="5">
    <source>
        <dbReference type="PROSITE" id="PS51935"/>
    </source>
</evidence>
<dbReference type="Pfam" id="PF18348">
    <property type="entry name" value="SH3_16"/>
    <property type="match status" value="1"/>
</dbReference>
<name>A0ABY5YDQ2_9DEIO</name>
<dbReference type="PROSITE" id="PS51935">
    <property type="entry name" value="NLPC_P60"/>
    <property type="match status" value="1"/>
</dbReference>
<evidence type="ECO:0000256" key="3">
    <source>
        <dbReference type="ARBA" id="ARBA00022801"/>
    </source>
</evidence>
<dbReference type="InterPro" id="IPR051202">
    <property type="entry name" value="Peptidase_C40"/>
</dbReference>
<protein>
    <submittedName>
        <fullName evidence="6">C40 family peptidase</fullName>
    </submittedName>
</protein>
<accession>A0ABY5YDQ2</accession>
<dbReference type="SUPFAM" id="SSF54001">
    <property type="entry name" value="Cysteine proteinases"/>
    <property type="match status" value="1"/>
</dbReference>
<dbReference type="PANTHER" id="PTHR47053">
    <property type="entry name" value="MUREIN DD-ENDOPEPTIDASE MEPH-RELATED"/>
    <property type="match status" value="1"/>
</dbReference>
<keyword evidence="3" id="KW-0378">Hydrolase</keyword>
<evidence type="ECO:0000313" key="7">
    <source>
        <dbReference type="Proteomes" id="UP001060261"/>
    </source>
</evidence>
<evidence type="ECO:0000256" key="2">
    <source>
        <dbReference type="ARBA" id="ARBA00022670"/>
    </source>
</evidence>
<organism evidence="6 7">
    <name type="scientific">Deinococcus rubellus</name>
    <dbReference type="NCBI Taxonomy" id="1889240"/>
    <lineage>
        <taxon>Bacteria</taxon>
        <taxon>Thermotogati</taxon>
        <taxon>Deinococcota</taxon>
        <taxon>Deinococci</taxon>
        <taxon>Deinococcales</taxon>
        <taxon>Deinococcaceae</taxon>
        <taxon>Deinococcus</taxon>
    </lineage>
</organism>
<dbReference type="Pfam" id="PF00877">
    <property type="entry name" value="NLPC_P60"/>
    <property type="match status" value="1"/>
</dbReference>
<evidence type="ECO:0000313" key="6">
    <source>
        <dbReference type="EMBL" id="UWX63056.1"/>
    </source>
</evidence>
<proteinExistence type="inferred from homology"/>
<keyword evidence="4" id="KW-0788">Thiol protease</keyword>
<feature type="domain" description="NlpC/P60" evidence="5">
    <location>
        <begin position="167"/>
        <end position="283"/>
    </location>
</feature>
<dbReference type="InterPro" id="IPR038765">
    <property type="entry name" value="Papain-like_cys_pep_sf"/>
</dbReference>
<comment type="similarity">
    <text evidence="1">Belongs to the peptidase C40 family.</text>
</comment>
<evidence type="ECO:0000256" key="1">
    <source>
        <dbReference type="ARBA" id="ARBA00007074"/>
    </source>
</evidence>
<sequence length="287" mass="30759">MNELDPRIHAYDDTGRLAETALLGRLDQSFTFVEPTLAWTGPARLSLHARPDLTSPQVTEALPGEALEVVVRRADGWAWLRTRADGYLGFARTAGVVAHAPADPLAVTALRGHVYAQPSIKSPLVSELCLGAQVSAAGDEVTEHGRRWRPVEGGGGNGGWVQAVCFEPLPDADPAALALRFLAAPYVWGGRSAWGLDCSGLAQLVFGVFGQRLPRDADQQQAALTVVDSARRSDLAFFPGHVGIMLDGKKMVHANAGWMAVSVETLGEGEYGKRLQAELLGFGRWEA</sequence>
<dbReference type="InterPro" id="IPR000064">
    <property type="entry name" value="NLP_P60_dom"/>
</dbReference>
<dbReference type="Gene3D" id="2.30.30.40">
    <property type="entry name" value="SH3 Domains"/>
    <property type="match status" value="1"/>
</dbReference>
<dbReference type="EMBL" id="CP104213">
    <property type="protein sequence ID" value="UWX63056.1"/>
    <property type="molecule type" value="Genomic_DNA"/>
</dbReference>
<reference evidence="6" key="1">
    <citation type="submission" date="2022-09" db="EMBL/GenBank/DDBJ databases">
        <title>genome sequence of Deinococcus rubellus.</title>
        <authorList>
            <person name="Srinivasan S."/>
        </authorList>
    </citation>
    <scope>NUCLEOTIDE SEQUENCE</scope>
    <source>
        <strain evidence="6">Ant6</strain>
    </source>
</reference>
<gene>
    <name evidence="6" type="ORF">N0D28_09815</name>
</gene>
<keyword evidence="2" id="KW-0645">Protease</keyword>
<dbReference type="Proteomes" id="UP001060261">
    <property type="component" value="Chromosome"/>
</dbReference>
<evidence type="ECO:0000256" key="4">
    <source>
        <dbReference type="ARBA" id="ARBA00022807"/>
    </source>
</evidence>
<dbReference type="Gene3D" id="3.90.1720.10">
    <property type="entry name" value="endopeptidase domain like (from Nostoc punctiforme)"/>
    <property type="match status" value="1"/>
</dbReference>
<keyword evidence="7" id="KW-1185">Reference proteome</keyword>
<dbReference type="PANTHER" id="PTHR47053:SF1">
    <property type="entry name" value="MUREIN DD-ENDOPEPTIDASE MEPH-RELATED"/>
    <property type="match status" value="1"/>
</dbReference>
<dbReference type="InterPro" id="IPR041382">
    <property type="entry name" value="SH3_16"/>
</dbReference>
<dbReference type="RefSeq" id="WP_260559349.1">
    <property type="nucleotide sequence ID" value="NZ_BAABEC010000188.1"/>
</dbReference>